<dbReference type="KEGG" id="cint:HZF06_07615"/>
<comment type="similarity">
    <text evidence="1">Belongs to the GerABKA family.</text>
</comment>
<evidence type="ECO:0000313" key="5">
    <source>
        <dbReference type="Proteomes" id="UP000512286"/>
    </source>
</evidence>
<proteinExistence type="inferred from homology"/>
<organism evidence="4 5">
    <name type="scientific">Clostridium intestinale</name>
    <dbReference type="NCBI Taxonomy" id="36845"/>
    <lineage>
        <taxon>Bacteria</taxon>
        <taxon>Bacillati</taxon>
        <taxon>Bacillota</taxon>
        <taxon>Clostridia</taxon>
        <taxon>Eubacteriales</taxon>
        <taxon>Clostridiaceae</taxon>
        <taxon>Clostridium</taxon>
    </lineage>
</organism>
<dbReference type="Proteomes" id="UP000512286">
    <property type="component" value="Chromosome"/>
</dbReference>
<feature type="transmembrane region" description="Helical" evidence="3">
    <location>
        <begin position="347"/>
        <end position="365"/>
    </location>
</feature>
<reference evidence="4 5" key="1">
    <citation type="submission" date="2020-07" db="EMBL/GenBank/DDBJ databases">
        <title>Electron transfer.</title>
        <authorList>
            <person name="Huang L."/>
            <person name="Liu X."/>
            <person name="Zhou S."/>
        </authorList>
    </citation>
    <scope>NUCLEOTIDE SEQUENCE [LARGE SCALE GENOMIC DNA]</scope>
    <source>
        <strain evidence="4 5">Lx1</strain>
    </source>
</reference>
<evidence type="ECO:0000313" key="4">
    <source>
        <dbReference type="EMBL" id="QLY81441.1"/>
    </source>
</evidence>
<feature type="transmembrane region" description="Helical" evidence="3">
    <location>
        <begin position="305"/>
        <end position="327"/>
    </location>
</feature>
<keyword evidence="3" id="KW-1133">Transmembrane helix</keyword>
<evidence type="ECO:0000256" key="2">
    <source>
        <dbReference type="ARBA" id="ARBA00023136"/>
    </source>
</evidence>
<dbReference type="EMBL" id="CP059378">
    <property type="protein sequence ID" value="QLY81441.1"/>
    <property type="molecule type" value="Genomic_DNA"/>
</dbReference>
<dbReference type="Pfam" id="PF03323">
    <property type="entry name" value="GerA"/>
    <property type="match status" value="1"/>
</dbReference>
<evidence type="ECO:0000256" key="3">
    <source>
        <dbReference type="SAM" id="Phobius"/>
    </source>
</evidence>
<feature type="transmembrane region" description="Helical" evidence="3">
    <location>
        <begin position="426"/>
        <end position="455"/>
    </location>
</feature>
<dbReference type="GO" id="GO:0009847">
    <property type="term" value="P:spore germination"/>
    <property type="evidence" value="ECO:0007669"/>
    <property type="project" value="InterPro"/>
</dbReference>
<dbReference type="RefSeq" id="WP_021802604.1">
    <property type="nucleotide sequence ID" value="NZ_CP059378.1"/>
</dbReference>
<dbReference type="PIRSF" id="PIRSF005690">
    <property type="entry name" value="GerBA"/>
    <property type="match status" value="1"/>
</dbReference>
<accession>A0A7D6ZIM1</accession>
<keyword evidence="2 3" id="KW-0472">Membrane</keyword>
<dbReference type="InterPro" id="IPR004995">
    <property type="entry name" value="Spore_Ger"/>
</dbReference>
<dbReference type="PANTHER" id="PTHR22550:SF5">
    <property type="entry name" value="LEUCINE ZIPPER PROTEIN 4"/>
    <property type="match status" value="1"/>
</dbReference>
<dbReference type="GO" id="GO:0016020">
    <property type="term" value="C:membrane"/>
    <property type="evidence" value="ECO:0007669"/>
    <property type="project" value="InterPro"/>
</dbReference>
<feature type="transmembrane region" description="Helical" evidence="3">
    <location>
        <begin position="377"/>
        <end position="406"/>
    </location>
</feature>
<evidence type="ECO:0000256" key="1">
    <source>
        <dbReference type="ARBA" id="ARBA00005278"/>
    </source>
</evidence>
<dbReference type="AlphaFoldDB" id="A0A7D6ZIM1"/>
<dbReference type="InterPro" id="IPR050768">
    <property type="entry name" value="UPF0353/GerABKA_families"/>
</dbReference>
<protein>
    <submittedName>
        <fullName evidence="4">Spore germination protein</fullName>
    </submittedName>
</protein>
<dbReference type="PANTHER" id="PTHR22550">
    <property type="entry name" value="SPORE GERMINATION PROTEIN"/>
    <property type="match status" value="1"/>
</dbReference>
<sequence>MHKSINAKNDDVYEGLKNIYIYNTLSENKFLMKKIFNHSSSLCQKDLTLGIDGIPITLFYVDETIDEKLLVQNVVKPILNLKDSSIKKTELNIDYIQNNLIPACKISIVTTYDVLVYEVLCGSVIIFVEGQTNAFMIKIPNTKARDIDTPDTEQTVSGGKQAFVENLKTNINILRNLIRNPELEIRTLNIGIRTKSPVSLIYLNGIINEDLPKEILKRLNSINVDGLVDTSQIQALIQEHKWTIFPQLLTTERVDRTISEILNGKAIILLEGSPFALVLPSTLNSFLNSQDDIYGRSIITSILKIIRYIGFFEACSISALYLALTTYHPGLLPTSLALSITGTRVGLPFPVYIEILLMEITLYLVQEAALRLPKSVGNTVGIVGGLVIGQSVVLAGIISPIIVVIVSMSAISSFTLPNYNLALSTIAIRLFLIFCSMTLGLYGFVIGVIIILIHLASLDNFGVKYLADYSPYNKNILKENLIRAPLSTIHKRPKYLNPKDDNK</sequence>
<name>A0A7D6ZIM1_9CLOT</name>
<gene>
    <name evidence="4" type="ORF">HZF06_07615</name>
</gene>
<keyword evidence="3" id="KW-0812">Transmembrane</keyword>